<feature type="region of interest" description="Disordered" evidence="12">
    <location>
        <begin position="254"/>
        <end position="290"/>
    </location>
</feature>
<evidence type="ECO:0000256" key="4">
    <source>
        <dbReference type="ARBA" id="ARBA00022679"/>
    </source>
</evidence>
<keyword evidence="8" id="KW-0862">Zinc</keyword>
<feature type="domain" description="SP-RING-type" evidence="13">
    <location>
        <begin position="287"/>
        <end position="373"/>
    </location>
</feature>
<dbReference type="InParanoid" id="A0A423XBX9"/>
<dbReference type="PANTHER" id="PTHR21330:SF1">
    <property type="entry name" value="E3 SUMO-PROTEIN LIGASE NSE2"/>
    <property type="match status" value="1"/>
</dbReference>
<dbReference type="InterPro" id="IPR026846">
    <property type="entry name" value="Nse2(Mms21)"/>
</dbReference>
<dbReference type="OrthoDB" id="26899at2759"/>
<dbReference type="Proteomes" id="UP000285146">
    <property type="component" value="Unassembled WGS sequence"/>
</dbReference>
<protein>
    <recommendedName>
        <fullName evidence="13">SP-RING-type domain-containing protein</fullName>
    </recommendedName>
</protein>
<dbReference type="GO" id="GO:0061665">
    <property type="term" value="F:SUMO ligase activity"/>
    <property type="evidence" value="ECO:0007669"/>
    <property type="project" value="TreeGrafter"/>
</dbReference>
<dbReference type="PROSITE" id="PS51044">
    <property type="entry name" value="ZF_SP_RING"/>
    <property type="match status" value="1"/>
</dbReference>
<gene>
    <name evidence="14" type="ORF">VPNG_04460</name>
</gene>
<dbReference type="Pfam" id="PF11789">
    <property type="entry name" value="zf-Nse"/>
    <property type="match status" value="1"/>
</dbReference>
<keyword evidence="15" id="KW-1185">Reference proteome</keyword>
<feature type="compositionally biased region" description="Acidic residues" evidence="12">
    <location>
        <begin position="185"/>
        <end position="197"/>
    </location>
</feature>
<feature type="compositionally biased region" description="Acidic residues" evidence="12">
    <location>
        <begin position="385"/>
        <end position="395"/>
    </location>
</feature>
<dbReference type="GO" id="GO:0008270">
    <property type="term" value="F:zinc ion binding"/>
    <property type="evidence" value="ECO:0007669"/>
    <property type="project" value="UniProtKB-KW"/>
</dbReference>
<sequence length="415" mass="46028">MSSTFSQRRRAEGPSRPAARRPQQSRRGEEDALDLPAYEPPKCPLTGPAQRALRDLASSRISEKYREGLASSASLLSNSVYVINERLTNRKRAAAQVAEKVAKRKTTGDGGDADAGAGAAAVEKAEGAARELEDEVSALSTQVEEAMRQVLDMQAALQDEKGILGDLPGAVETKQQAVAGQALQEQEEDDDVEDQDPPEIPGVPILDVLQEERDAKAAEYEKLRPYEKYALNNSYIEFKKSWHQGLYPDEEVPLPDATKWFDQDGRPRHGTREDGRRRGGDDGEEDSDDDIQIAREKRSFKCPLSLGTMKEPYTCRLCKHSFDRSSIFEYIKGPNGRGTTAKCPIPGCQVDAMTIKDLYLDEALLRRMKRAAQAEREEQDRSSGPEEEEEEEEDNPPSAAVRSDIKAEAEAEDDD</sequence>
<dbReference type="PANTHER" id="PTHR21330">
    <property type="entry name" value="E3 SUMO-PROTEIN LIGASE NSE2"/>
    <property type="match status" value="1"/>
</dbReference>
<evidence type="ECO:0000313" key="14">
    <source>
        <dbReference type="EMBL" id="ROW13498.1"/>
    </source>
</evidence>
<evidence type="ECO:0000256" key="8">
    <source>
        <dbReference type="ARBA" id="ARBA00022833"/>
    </source>
</evidence>
<evidence type="ECO:0000256" key="5">
    <source>
        <dbReference type="ARBA" id="ARBA00022723"/>
    </source>
</evidence>
<dbReference type="SUPFAM" id="SSF57850">
    <property type="entry name" value="RING/U-box"/>
    <property type="match status" value="1"/>
</dbReference>
<dbReference type="GO" id="GO:0016925">
    <property type="term" value="P:protein sumoylation"/>
    <property type="evidence" value="ECO:0007669"/>
    <property type="project" value="UniProtKB-UniPathway"/>
</dbReference>
<evidence type="ECO:0000256" key="12">
    <source>
        <dbReference type="SAM" id="MobiDB-lite"/>
    </source>
</evidence>
<proteinExistence type="inferred from homology"/>
<comment type="pathway">
    <text evidence="2">Protein modification; protein sumoylation.</text>
</comment>
<comment type="similarity">
    <text evidence="3">Belongs to the NSE2 family.</text>
</comment>
<accession>A0A423XBX9</accession>
<evidence type="ECO:0000256" key="1">
    <source>
        <dbReference type="ARBA" id="ARBA00004123"/>
    </source>
</evidence>
<dbReference type="InterPro" id="IPR013083">
    <property type="entry name" value="Znf_RING/FYVE/PHD"/>
</dbReference>
<name>A0A423XBX9_9PEZI</name>
<keyword evidence="9" id="KW-0539">Nucleus</keyword>
<evidence type="ECO:0000313" key="15">
    <source>
        <dbReference type="Proteomes" id="UP000285146"/>
    </source>
</evidence>
<feature type="compositionally biased region" description="Basic and acidic residues" evidence="12">
    <location>
        <begin position="259"/>
        <end position="281"/>
    </location>
</feature>
<dbReference type="GO" id="GO:0005634">
    <property type="term" value="C:nucleus"/>
    <property type="evidence" value="ECO:0007669"/>
    <property type="project" value="UniProtKB-SubCell"/>
</dbReference>
<dbReference type="GO" id="GO:0030915">
    <property type="term" value="C:Smc5-Smc6 complex"/>
    <property type="evidence" value="ECO:0007669"/>
    <property type="project" value="InterPro"/>
</dbReference>
<evidence type="ECO:0000256" key="10">
    <source>
        <dbReference type="PROSITE-ProRule" id="PRU00452"/>
    </source>
</evidence>
<feature type="region of interest" description="Disordered" evidence="12">
    <location>
        <begin position="176"/>
        <end position="203"/>
    </location>
</feature>
<evidence type="ECO:0000256" key="11">
    <source>
        <dbReference type="SAM" id="Coils"/>
    </source>
</evidence>
<dbReference type="CDD" id="cd16651">
    <property type="entry name" value="SPL-RING_NSE2"/>
    <property type="match status" value="1"/>
</dbReference>
<dbReference type="UniPathway" id="UPA00886"/>
<organism evidence="14 15">
    <name type="scientific">Cytospora leucostoma</name>
    <dbReference type="NCBI Taxonomy" id="1230097"/>
    <lineage>
        <taxon>Eukaryota</taxon>
        <taxon>Fungi</taxon>
        <taxon>Dikarya</taxon>
        <taxon>Ascomycota</taxon>
        <taxon>Pezizomycotina</taxon>
        <taxon>Sordariomycetes</taxon>
        <taxon>Sordariomycetidae</taxon>
        <taxon>Diaporthales</taxon>
        <taxon>Cytosporaceae</taxon>
        <taxon>Cytospora</taxon>
    </lineage>
</organism>
<feature type="compositionally biased region" description="Basic and acidic residues" evidence="12">
    <location>
        <begin position="372"/>
        <end position="384"/>
    </location>
</feature>
<comment type="subcellular location">
    <subcellularLocation>
        <location evidence="1">Nucleus</location>
    </subcellularLocation>
</comment>
<comment type="caution">
    <text evidence="14">The sequence shown here is derived from an EMBL/GenBank/DDBJ whole genome shotgun (WGS) entry which is preliminary data.</text>
</comment>
<evidence type="ECO:0000256" key="9">
    <source>
        <dbReference type="ARBA" id="ARBA00023242"/>
    </source>
</evidence>
<feature type="coiled-coil region" evidence="11">
    <location>
        <begin position="122"/>
        <end position="149"/>
    </location>
</feature>
<keyword evidence="6 10" id="KW-0863">Zinc-finger</keyword>
<keyword evidence="7" id="KW-0833">Ubl conjugation pathway</keyword>
<keyword evidence="4" id="KW-0808">Transferase</keyword>
<keyword evidence="11" id="KW-0175">Coiled coil</keyword>
<reference evidence="14 15" key="1">
    <citation type="submission" date="2015-09" db="EMBL/GenBank/DDBJ databases">
        <title>Host preference determinants of Valsa canker pathogens revealed by comparative genomics.</title>
        <authorList>
            <person name="Yin Z."/>
            <person name="Huang L."/>
        </authorList>
    </citation>
    <scope>NUCLEOTIDE SEQUENCE [LARGE SCALE GENOMIC DNA]</scope>
    <source>
        <strain evidence="14 15">SXYLt</strain>
    </source>
</reference>
<dbReference type="AlphaFoldDB" id="A0A423XBX9"/>
<dbReference type="Gene3D" id="3.30.40.10">
    <property type="entry name" value="Zinc/RING finger domain, C3HC4 (zinc finger)"/>
    <property type="match status" value="1"/>
</dbReference>
<dbReference type="EMBL" id="LKEB01000019">
    <property type="protein sequence ID" value="ROW13498.1"/>
    <property type="molecule type" value="Genomic_DNA"/>
</dbReference>
<feature type="region of interest" description="Disordered" evidence="12">
    <location>
        <begin position="370"/>
        <end position="415"/>
    </location>
</feature>
<evidence type="ECO:0000256" key="3">
    <source>
        <dbReference type="ARBA" id="ARBA00008212"/>
    </source>
</evidence>
<evidence type="ECO:0000256" key="6">
    <source>
        <dbReference type="ARBA" id="ARBA00022771"/>
    </source>
</evidence>
<feature type="region of interest" description="Disordered" evidence="12">
    <location>
        <begin position="1"/>
        <end position="49"/>
    </location>
</feature>
<dbReference type="STRING" id="1230097.A0A423XBX9"/>
<dbReference type="InterPro" id="IPR004181">
    <property type="entry name" value="Znf_MIZ"/>
</dbReference>
<evidence type="ECO:0000256" key="7">
    <source>
        <dbReference type="ARBA" id="ARBA00022786"/>
    </source>
</evidence>
<evidence type="ECO:0000259" key="13">
    <source>
        <dbReference type="PROSITE" id="PS51044"/>
    </source>
</evidence>
<dbReference type="GO" id="GO:0000724">
    <property type="term" value="P:double-strand break repair via homologous recombination"/>
    <property type="evidence" value="ECO:0007669"/>
    <property type="project" value="InterPro"/>
</dbReference>
<evidence type="ECO:0000256" key="2">
    <source>
        <dbReference type="ARBA" id="ARBA00004718"/>
    </source>
</evidence>
<keyword evidence="5" id="KW-0479">Metal-binding</keyword>